<sequence length="66" mass="7588">MNYTCPKCANTTYELDQIQATGGLFTKLFNIQNKKFTSVTCKKCTYTEFFKTKSSAISNIFDFFTN</sequence>
<gene>
    <name evidence="1" type="ORF">DU428_02995</name>
</gene>
<protein>
    <submittedName>
        <fullName evidence="1">GTP-binding protein</fullName>
    </submittedName>
</protein>
<organism evidence="1 2">
    <name type="scientific">Oceanihabitans sediminis</name>
    <dbReference type="NCBI Taxonomy" id="1812012"/>
    <lineage>
        <taxon>Bacteria</taxon>
        <taxon>Pseudomonadati</taxon>
        <taxon>Bacteroidota</taxon>
        <taxon>Flavobacteriia</taxon>
        <taxon>Flavobacteriales</taxon>
        <taxon>Flavobacteriaceae</taxon>
        <taxon>Oceanihabitans</taxon>
    </lineage>
</organism>
<dbReference type="AlphaFoldDB" id="A0A368P7W4"/>
<name>A0A368P7W4_9FLAO</name>
<evidence type="ECO:0000313" key="1">
    <source>
        <dbReference type="EMBL" id="RCU58922.1"/>
    </source>
</evidence>
<reference evidence="1 2" key="1">
    <citation type="submission" date="2018-07" db="EMBL/GenBank/DDBJ databases">
        <title>Oceanihabitans testaceum sp. nov., isolated from marine sediment.</title>
        <authorList>
            <person name="Li C.-M."/>
        </authorList>
    </citation>
    <scope>NUCLEOTIDE SEQUENCE [LARGE SCALE GENOMIC DNA]</scope>
    <source>
        <strain evidence="1 2">S9-10</strain>
    </source>
</reference>
<dbReference type="EMBL" id="QPIG01000001">
    <property type="protein sequence ID" value="RCU58922.1"/>
    <property type="molecule type" value="Genomic_DNA"/>
</dbReference>
<dbReference type="Pfam" id="PF09855">
    <property type="entry name" value="Zn_ribbon_13"/>
    <property type="match status" value="1"/>
</dbReference>
<proteinExistence type="predicted"/>
<accession>A0A368P7W4</accession>
<comment type="caution">
    <text evidence="1">The sequence shown here is derived from an EMBL/GenBank/DDBJ whole genome shotgun (WGS) entry which is preliminary data.</text>
</comment>
<dbReference type="InterPro" id="IPR018652">
    <property type="entry name" value="DUF2082_NA-bd_Znr"/>
</dbReference>
<keyword evidence="2" id="KW-1185">Reference proteome</keyword>
<dbReference type="Proteomes" id="UP000252249">
    <property type="component" value="Unassembled WGS sequence"/>
</dbReference>
<dbReference type="OrthoDB" id="6293663at2"/>
<evidence type="ECO:0000313" key="2">
    <source>
        <dbReference type="Proteomes" id="UP000252249"/>
    </source>
</evidence>